<dbReference type="NCBIfam" id="TIGR00207">
    <property type="entry name" value="fliG"/>
    <property type="match status" value="1"/>
</dbReference>
<dbReference type="PANTHER" id="PTHR30534:SF0">
    <property type="entry name" value="FLAGELLAR MOTOR SWITCH PROTEIN FLIG"/>
    <property type="match status" value="1"/>
</dbReference>
<dbReference type="PRINTS" id="PR00954">
    <property type="entry name" value="FLGMOTORFLIG"/>
</dbReference>
<dbReference type="AlphaFoldDB" id="A0A7C9PMS2"/>
<keyword evidence="9" id="KW-0975">Bacterial flagellum</keyword>
<dbReference type="Proteomes" id="UP000479756">
    <property type="component" value="Unassembled WGS sequence"/>
</dbReference>
<dbReference type="GO" id="GO:0003774">
    <property type="term" value="F:cytoskeletal motor activity"/>
    <property type="evidence" value="ECO:0007669"/>
    <property type="project" value="InterPro"/>
</dbReference>
<sequence>MTETARVLTGVQKAALVLMQMNQENASAILRQFTEVEAEEIAGEIVRLRRVDPESVEKAVTEFHEKTMSGAMGARGGREFAEELLQATFGVERAAGVLDRLATSMAGPSFDFLESADPGQVSSLLSGELPETIALVLAHLNPHTASDIIARFDSETRVAVAQAIAGLGSATPEAVAIVAESLKHRARAMVVPREQLEVVGGVQPLVDIINRADIATEHELLEALDARDPVLADEVRARLVTFADILKLEKKDVQQVLRGIDSKILATAMKGAAKDVTDVIRDNMTERNRETLDEEIGLLGPVRKKQVDEARADVVRSMRELEAQGLITLQRADEPEEEYVA</sequence>
<evidence type="ECO:0000256" key="2">
    <source>
        <dbReference type="ARBA" id="ARBA00004413"/>
    </source>
</evidence>
<dbReference type="InterPro" id="IPR011002">
    <property type="entry name" value="FliG_a-hlx"/>
</dbReference>
<keyword evidence="13" id="KW-0282">Flagellum</keyword>
<dbReference type="Pfam" id="PF01706">
    <property type="entry name" value="FliG_C"/>
    <property type="match status" value="1"/>
</dbReference>
<keyword evidence="14" id="KW-1185">Reference proteome</keyword>
<keyword evidence="6" id="KW-0145">Chemotaxis</keyword>
<dbReference type="InterPro" id="IPR032779">
    <property type="entry name" value="FliG_M"/>
</dbReference>
<accession>A0A7C9PMS2</accession>
<feature type="domain" description="Flagellar motor switch protein FliG C-terminal" evidence="10">
    <location>
        <begin position="222"/>
        <end position="329"/>
    </location>
</feature>
<dbReference type="RefSeq" id="WP_163472856.1">
    <property type="nucleotide sequence ID" value="NZ_JAAGWZ010000002.1"/>
</dbReference>
<evidence type="ECO:0000259" key="10">
    <source>
        <dbReference type="Pfam" id="PF01706"/>
    </source>
</evidence>
<dbReference type="InterPro" id="IPR023087">
    <property type="entry name" value="Flg_Motor_Flig_C"/>
</dbReference>
<name>A0A7C9PMS2_9MICO</name>
<evidence type="ECO:0000256" key="4">
    <source>
        <dbReference type="ARBA" id="ARBA00021870"/>
    </source>
</evidence>
<keyword evidence="13" id="KW-0966">Cell projection</keyword>
<evidence type="ECO:0000313" key="14">
    <source>
        <dbReference type="Proteomes" id="UP000479756"/>
    </source>
</evidence>
<keyword evidence="5" id="KW-1003">Cell membrane</keyword>
<dbReference type="Pfam" id="PF14841">
    <property type="entry name" value="FliG_M"/>
    <property type="match status" value="1"/>
</dbReference>
<protein>
    <recommendedName>
        <fullName evidence="4">Flagellar motor switch protein FliG</fullName>
    </recommendedName>
</protein>
<evidence type="ECO:0000256" key="1">
    <source>
        <dbReference type="ARBA" id="ARBA00004117"/>
    </source>
</evidence>
<dbReference type="GO" id="GO:0006935">
    <property type="term" value="P:chemotaxis"/>
    <property type="evidence" value="ECO:0007669"/>
    <property type="project" value="UniProtKB-KW"/>
</dbReference>
<keyword evidence="13" id="KW-0969">Cilium</keyword>
<organism evidence="13 14">
    <name type="scientific">Galbitalea soli</name>
    <dbReference type="NCBI Taxonomy" id="1268042"/>
    <lineage>
        <taxon>Bacteria</taxon>
        <taxon>Bacillati</taxon>
        <taxon>Actinomycetota</taxon>
        <taxon>Actinomycetes</taxon>
        <taxon>Micrococcales</taxon>
        <taxon>Microbacteriaceae</taxon>
        <taxon>Galbitalea</taxon>
    </lineage>
</organism>
<feature type="domain" description="Flagellar motor switch protein FliG middle" evidence="11">
    <location>
        <begin position="118"/>
        <end position="189"/>
    </location>
</feature>
<evidence type="ECO:0000256" key="7">
    <source>
        <dbReference type="ARBA" id="ARBA00022779"/>
    </source>
</evidence>
<proteinExistence type="inferred from homology"/>
<evidence type="ECO:0000256" key="6">
    <source>
        <dbReference type="ARBA" id="ARBA00022500"/>
    </source>
</evidence>
<dbReference type="PANTHER" id="PTHR30534">
    <property type="entry name" value="FLAGELLAR MOTOR SWITCH PROTEIN FLIG"/>
    <property type="match status" value="1"/>
</dbReference>
<evidence type="ECO:0000259" key="12">
    <source>
        <dbReference type="Pfam" id="PF14842"/>
    </source>
</evidence>
<evidence type="ECO:0000259" key="11">
    <source>
        <dbReference type="Pfam" id="PF14841"/>
    </source>
</evidence>
<evidence type="ECO:0000313" key="13">
    <source>
        <dbReference type="EMBL" id="NEM91174.1"/>
    </source>
</evidence>
<dbReference type="SUPFAM" id="SSF48029">
    <property type="entry name" value="FliG"/>
    <property type="match status" value="2"/>
</dbReference>
<evidence type="ECO:0000256" key="8">
    <source>
        <dbReference type="ARBA" id="ARBA00023136"/>
    </source>
</evidence>
<gene>
    <name evidence="13" type="primary">fliG</name>
    <name evidence="13" type="ORF">G3T37_07370</name>
</gene>
<dbReference type="EMBL" id="JAAGWZ010000002">
    <property type="protein sequence ID" value="NEM91174.1"/>
    <property type="molecule type" value="Genomic_DNA"/>
</dbReference>
<evidence type="ECO:0000256" key="3">
    <source>
        <dbReference type="ARBA" id="ARBA00010299"/>
    </source>
</evidence>
<dbReference type="InterPro" id="IPR000090">
    <property type="entry name" value="Flg_Motor_Flig"/>
</dbReference>
<evidence type="ECO:0000256" key="5">
    <source>
        <dbReference type="ARBA" id="ARBA00022475"/>
    </source>
</evidence>
<comment type="subcellular location">
    <subcellularLocation>
        <location evidence="1">Bacterial flagellum basal body</location>
    </subcellularLocation>
    <subcellularLocation>
        <location evidence="2">Cell membrane</location>
        <topology evidence="2">Peripheral membrane protein</topology>
        <orientation evidence="2">Cytoplasmic side</orientation>
    </subcellularLocation>
</comment>
<comment type="similarity">
    <text evidence="3">Belongs to the FliG family.</text>
</comment>
<dbReference type="GO" id="GO:0071973">
    <property type="term" value="P:bacterial-type flagellum-dependent cell motility"/>
    <property type="evidence" value="ECO:0007669"/>
    <property type="project" value="InterPro"/>
</dbReference>
<dbReference type="Pfam" id="PF14842">
    <property type="entry name" value="FliG_N"/>
    <property type="match status" value="1"/>
</dbReference>
<dbReference type="InterPro" id="IPR028263">
    <property type="entry name" value="FliG_N"/>
</dbReference>
<keyword evidence="8" id="KW-0472">Membrane</keyword>
<dbReference type="GO" id="GO:0005886">
    <property type="term" value="C:plasma membrane"/>
    <property type="evidence" value="ECO:0007669"/>
    <property type="project" value="UniProtKB-SubCell"/>
</dbReference>
<dbReference type="Gene3D" id="1.10.220.30">
    <property type="match status" value="3"/>
</dbReference>
<evidence type="ECO:0000256" key="9">
    <source>
        <dbReference type="ARBA" id="ARBA00023143"/>
    </source>
</evidence>
<keyword evidence="7" id="KW-0283">Flagellar rotation</keyword>
<dbReference type="GO" id="GO:0009425">
    <property type="term" value="C:bacterial-type flagellum basal body"/>
    <property type="evidence" value="ECO:0007669"/>
    <property type="project" value="UniProtKB-SubCell"/>
</dbReference>
<comment type="caution">
    <text evidence="13">The sequence shown here is derived from an EMBL/GenBank/DDBJ whole genome shotgun (WGS) entry which is preliminary data.</text>
</comment>
<reference evidence="13 14" key="1">
    <citation type="journal article" date="2014" name="Int. J. Syst. Evol. Microbiol.">
        <title>Description of Galbitalea soli gen. nov., sp. nov., and Frondihabitans sucicola sp. nov.</title>
        <authorList>
            <person name="Kim S.J."/>
            <person name="Lim J.M."/>
            <person name="Ahn J.H."/>
            <person name="Weon H.Y."/>
            <person name="Hamada M."/>
            <person name="Suzuki K."/>
            <person name="Ahn T.Y."/>
            <person name="Kwon S.W."/>
        </authorList>
    </citation>
    <scope>NUCLEOTIDE SEQUENCE [LARGE SCALE GENOMIC DNA]</scope>
    <source>
        <strain evidence="13 14">NBRC 108727</strain>
    </source>
</reference>
<feature type="domain" description="Flagellar motor switch protein FliG N-terminal" evidence="12">
    <location>
        <begin position="8"/>
        <end position="106"/>
    </location>
</feature>